<keyword evidence="10" id="KW-1185">Reference proteome</keyword>
<accession>A0ABW5B0X3</accession>
<evidence type="ECO:0000256" key="6">
    <source>
        <dbReference type="ARBA" id="ARBA00023237"/>
    </source>
</evidence>
<dbReference type="RefSeq" id="WP_378320818.1">
    <property type="nucleotide sequence ID" value="NZ_JBHUHY010000015.1"/>
</dbReference>
<keyword evidence="6 7" id="KW-0998">Cell outer membrane</keyword>
<feature type="domain" description="TonB-dependent receptor plug" evidence="8">
    <location>
        <begin position="218"/>
        <end position="292"/>
    </location>
</feature>
<gene>
    <name evidence="9" type="ORF">ACFSJT_13525</name>
</gene>
<dbReference type="InterPro" id="IPR039426">
    <property type="entry name" value="TonB-dep_rcpt-like"/>
</dbReference>
<evidence type="ECO:0000259" key="8">
    <source>
        <dbReference type="Pfam" id="PF07715"/>
    </source>
</evidence>
<keyword evidence="2 7" id="KW-0813">Transport</keyword>
<evidence type="ECO:0000256" key="2">
    <source>
        <dbReference type="ARBA" id="ARBA00022448"/>
    </source>
</evidence>
<dbReference type="SUPFAM" id="SSF56935">
    <property type="entry name" value="Porins"/>
    <property type="match status" value="1"/>
</dbReference>
<dbReference type="Gene3D" id="2.40.170.20">
    <property type="entry name" value="TonB-dependent receptor, beta-barrel domain"/>
    <property type="match status" value="1"/>
</dbReference>
<comment type="caution">
    <text evidence="9">The sequence shown here is derived from an EMBL/GenBank/DDBJ whole genome shotgun (WGS) entry which is preliminary data.</text>
</comment>
<evidence type="ECO:0000256" key="4">
    <source>
        <dbReference type="ARBA" id="ARBA00022692"/>
    </source>
</evidence>
<evidence type="ECO:0000256" key="7">
    <source>
        <dbReference type="PROSITE-ProRule" id="PRU01360"/>
    </source>
</evidence>
<dbReference type="EMBL" id="JBHUHY010000015">
    <property type="protein sequence ID" value="MFD2187817.1"/>
    <property type="molecule type" value="Genomic_DNA"/>
</dbReference>
<evidence type="ECO:0000256" key="5">
    <source>
        <dbReference type="ARBA" id="ARBA00023136"/>
    </source>
</evidence>
<evidence type="ECO:0000313" key="9">
    <source>
        <dbReference type="EMBL" id="MFD2187817.1"/>
    </source>
</evidence>
<comment type="subcellular location">
    <subcellularLocation>
        <location evidence="1 7">Cell outer membrane</location>
        <topology evidence="1 7">Multi-pass membrane protein</topology>
    </subcellularLocation>
</comment>
<evidence type="ECO:0000313" key="10">
    <source>
        <dbReference type="Proteomes" id="UP001597344"/>
    </source>
</evidence>
<sequence length="839" mass="95415">MIKTIITVLFTILFFIPKQTQSQPEQESLPLITILNQLQEKFDCSFTYADEDIIKIKLQKPLESLDLKETIEYLKLNTPLDYTFLSENSIVLSLKTEEKRICGVLQSIIDGAVLSNATIRAKNEDTISDAKGEFSIVVEDIDEWVNINFIGYRTLKLPAKDFLGKPCKTIFLTPEVQYLSEVILNDYLVKGINKRSDGSIIIDYTDFGILPGLIEPDLLQTIQALPGVLSVEETVSDINVRGGTNDQNLILWDGIKMYQSGHFFGLISAFNPYLTKNVQLIRNGSSASYGDGVSSVIAMNTSNQVNKKLDASLGVNMISADGYIDTPLGRKSSLQVSIRRSISDLVETPTYNQFFDKAFQDSEVTNIAENASNTDQQFSFYDTSLRWLYRLSPKDLLKVNAILMRNDLVFEENALINQINVSRESSAKQKNSAGSISYQRSWNTIFRSEVLIYGTNYNLETINSDILNDQRLLQENEVLESGIKLNTLLKLNSNFNLKSGYQFNETGISNLRDVNNPTFRDFTKEVIRTNSIFSEVEFKSKNNNTHLNLGLRLNHFDKFETFLFEPRVSINHRFDNRFTIEALGELKSQVTSQIIESQNDFLGVENRKWVLSNNDSIPILKSQQVSLGLNYNHNNWLISTDFYYKNVDGINTQSQGFQNQLEFEQDHGSYTVRGIDFLINKRFKNFGTWLSYSYAINEYTFNNLSETDFPNNIDIRHNINFALTYSLGNLKFSSGINWHSGKPTTRPISGNEIDTNGNINYLHPNSDTLEDYLRWDASATYNFKLSDKITGMAGASIWNILGQENTVNNYYRIAPNSAVEEVQEFGLGFTPNVVFRISF</sequence>
<protein>
    <submittedName>
        <fullName evidence="9">TonB-dependent receptor plug domain-containing protein</fullName>
    </submittedName>
</protein>
<proteinExistence type="inferred from homology"/>
<dbReference type="PROSITE" id="PS52016">
    <property type="entry name" value="TONB_DEPENDENT_REC_3"/>
    <property type="match status" value="1"/>
</dbReference>
<keyword evidence="4 7" id="KW-0812">Transmembrane</keyword>
<dbReference type="InterPro" id="IPR036942">
    <property type="entry name" value="Beta-barrel_TonB_sf"/>
</dbReference>
<evidence type="ECO:0000256" key="1">
    <source>
        <dbReference type="ARBA" id="ARBA00004571"/>
    </source>
</evidence>
<dbReference type="Pfam" id="PF07715">
    <property type="entry name" value="Plug"/>
    <property type="match status" value="1"/>
</dbReference>
<comment type="similarity">
    <text evidence="7">Belongs to the TonB-dependent receptor family.</text>
</comment>
<keyword evidence="3 7" id="KW-1134">Transmembrane beta strand</keyword>
<reference evidence="10" key="1">
    <citation type="journal article" date="2019" name="Int. J. Syst. Evol. Microbiol.">
        <title>The Global Catalogue of Microorganisms (GCM) 10K type strain sequencing project: providing services to taxonomists for standard genome sequencing and annotation.</title>
        <authorList>
            <consortium name="The Broad Institute Genomics Platform"/>
            <consortium name="The Broad Institute Genome Sequencing Center for Infectious Disease"/>
            <person name="Wu L."/>
            <person name="Ma J."/>
        </authorList>
    </citation>
    <scope>NUCLEOTIDE SEQUENCE [LARGE SCALE GENOMIC DNA]</scope>
    <source>
        <strain evidence="10">DT92</strain>
    </source>
</reference>
<name>A0ABW5B0X3_9FLAO</name>
<dbReference type="InterPro" id="IPR012910">
    <property type="entry name" value="Plug_dom"/>
</dbReference>
<keyword evidence="5 7" id="KW-0472">Membrane</keyword>
<dbReference type="Proteomes" id="UP001597344">
    <property type="component" value="Unassembled WGS sequence"/>
</dbReference>
<keyword evidence="9" id="KW-0675">Receptor</keyword>
<evidence type="ECO:0000256" key="3">
    <source>
        <dbReference type="ARBA" id="ARBA00022452"/>
    </source>
</evidence>
<organism evidence="9 10">
    <name type="scientific">Aquimarina celericrescens</name>
    <dbReference type="NCBI Taxonomy" id="1964542"/>
    <lineage>
        <taxon>Bacteria</taxon>
        <taxon>Pseudomonadati</taxon>
        <taxon>Bacteroidota</taxon>
        <taxon>Flavobacteriia</taxon>
        <taxon>Flavobacteriales</taxon>
        <taxon>Flavobacteriaceae</taxon>
        <taxon>Aquimarina</taxon>
    </lineage>
</organism>